<dbReference type="KEGG" id="hpel:HZS54_25750"/>
<dbReference type="AlphaFoldDB" id="A0A7D5PE73"/>
<keyword evidence="2" id="KW-1185">Reference proteome</keyword>
<evidence type="ECO:0000313" key="1">
    <source>
        <dbReference type="EMBL" id="QLH84822.1"/>
    </source>
</evidence>
<name>A0A7D5PE73_9EURY</name>
<evidence type="ECO:0000313" key="2">
    <source>
        <dbReference type="Proteomes" id="UP000509346"/>
    </source>
</evidence>
<protein>
    <submittedName>
        <fullName evidence="1">Uncharacterized protein</fullName>
    </submittedName>
</protein>
<organism evidence="1 2">
    <name type="scientific">Halosimplex pelagicum</name>
    <dbReference type="NCBI Taxonomy" id="869886"/>
    <lineage>
        <taxon>Archaea</taxon>
        <taxon>Methanobacteriati</taxon>
        <taxon>Methanobacteriota</taxon>
        <taxon>Stenosarchaea group</taxon>
        <taxon>Halobacteria</taxon>
        <taxon>Halobacteriales</taxon>
        <taxon>Haloarculaceae</taxon>
        <taxon>Halosimplex</taxon>
    </lineage>
</organism>
<proteinExistence type="predicted"/>
<sequence>MAQITKGAQVAIEAVCNHPDPENPLEDFLAATMFVAGNQEDPIGYVTDEELAEIVVHANEDGPHGVAQALST</sequence>
<dbReference type="RefSeq" id="WP_179919899.1">
    <property type="nucleotide sequence ID" value="NZ_CP058909.1"/>
</dbReference>
<accession>A0A7D5PE73</accession>
<dbReference type="Proteomes" id="UP000509346">
    <property type="component" value="Chromosome"/>
</dbReference>
<reference evidence="1 2" key="1">
    <citation type="submission" date="2020-07" db="EMBL/GenBank/DDBJ databases">
        <title>Halosimplex litoreum sp. nov. and Halosimplex rubrum sp. nov., isolated from different salt environments.</title>
        <authorList>
            <person name="Cui H."/>
        </authorList>
    </citation>
    <scope>NUCLEOTIDE SEQUENCE [LARGE SCALE GENOMIC DNA]</scope>
    <source>
        <strain evidence="1 2">R2</strain>
    </source>
</reference>
<gene>
    <name evidence="1" type="ORF">HZS54_25750</name>
</gene>
<dbReference type="GeneID" id="56086073"/>
<dbReference type="EMBL" id="CP058909">
    <property type="protein sequence ID" value="QLH84822.1"/>
    <property type="molecule type" value="Genomic_DNA"/>
</dbReference>